<dbReference type="GO" id="GO:0009448">
    <property type="term" value="P:gamma-aminobutyric acid metabolic process"/>
    <property type="evidence" value="ECO:0007669"/>
    <property type="project" value="InterPro"/>
</dbReference>
<dbReference type="RefSeq" id="WP_122129566.1">
    <property type="nucleotide sequence ID" value="NZ_CP033230.1"/>
</dbReference>
<evidence type="ECO:0000313" key="7">
    <source>
        <dbReference type="EMBL" id="AYO77025.1"/>
    </source>
</evidence>
<dbReference type="EC" id="2.6.1.19" evidence="7"/>
<dbReference type="GO" id="GO:0034386">
    <property type="term" value="F:4-aminobutyrate:2-oxoglutarate transaminase activity"/>
    <property type="evidence" value="ECO:0007669"/>
    <property type="project" value="UniProtKB-EC"/>
</dbReference>
<dbReference type="InterPro" id="IPR049704">
    <property type="entry name" value="Aminotrans_3_PPA_site"/>
</dbReference>
<evidence type="ECO:0000256" key="5">
    <source>
        <dbReference type="ARBA" id="ARBA00022898"/>
    </source>
</evidence>
<proteinExistence type="inferred from homology"/>
<evidence type="ECO:0000256" key="6">
    <source>
        <dbReference type="RuleBase" id="RU003560"/>
    </source>
</evidence>
<dbReference type="InterPro" id="IPR050103">
    <property type="entry name" value="Class-III_PLP-dep_AT"/>
</dbReference>
<dbReference type="Gene3D" id="3.40.640.10">
    <property type="entry name" value="Type I PLP-dependent aspartate aminotransferase-like (Major domain)"/>
    <property type="match status" value="1"/>
</dbReference>
<keyword evidence="4 7" id="KW-0808">Transferase</keyword>
<name>A0A3G2UQB7_SPHYA</name>
<dbReference type="InterPro" id="IPR015424">
    <property type="entry name" value="PyrdxlP-dep_Trfase"/>
</dbReference>
<keyword evidence="3 7" id="KW-0032">Aminotransferase</keyword>
<evidence type="ECO:0000313" key="8">
    <source>
        <dbReference type="Proteomes" id="UP000280708"/>
    </source>
</evidence>
<dbReference type="AlphaFoldDB" id="A0A3G2UQB7"/>
<comment type="cofactor">
    <cofactor evidence="1">
        <name>pyridoxal 5'-phosphate</name>
        <dbReference type="ChEBI" id="CHEBI:597326"/>
    </cofactor>
</comment>
<dbReference type="PROSITE" id="PS00600">
    <property type="entry name" value="AA_TRANSFER_CLASS_3"/>
    <property type="match status" value="1"/>
</dbReference>
<gene>
    <name evidence="7" type="primary">gabT</name>
    <name evidence="7" type="ORF">EBF16_08780</name>
</gene>
<dbReference type="InterPro" id="IPR015421">
    <property type="entry name" value="PyrdxlP-dep_Trfase_major"/>
</dbReference>
<dbReference type="InterPro" id="IPR015422">
    <property type="entry name" value="PyrdxlP-dep_Trfase_small"/>
</dbReference>
<dbReference type="FunFam" id="3.40.640.10:FF:000013">
    <property type="entry name" value="4-aminobutyrate aminotransferase"/>
    <property type="match status" value="1"/>
</dbReference>
<evidence type="ECO:0000256" key="1">
    <source>
        <dbReference type="ARBA" id="ARBA00001933"/>
    </source>
</evidence>
<dbReference type="GO" id="GO:0030170">
    <property type="term" value="F:pyridoxal phosphate binding"/>
    <property type="evidence" value="ECO:0007669"/>
    <property type="project" value="InterPro"/>
</dbReference>
<dbReference type="PANTHER" id="PTHR11986:SF58">
    <property type="entry name" value="LEUCINE_METHIONINE RACEMASE"/>
    <property type="match status" value="1"/>
</dbReference>
<evidence type="ECO:0000256" key="3">
    <source>
        <dbReference type="ARBA" id="ARBA00022576"/>
    </source>
</evidence>
<dbReference type="CDD" id="cd00610">
    <property type="entry name" value="OAT_like"/>
    <property type="match status" value="1"/>
</dbReference>
<dbReference type="Pfam" id="PF00202">
    <property type="entry name" value="Aminotran_3"/>
    <property type="match status" value="1"/>
</dbReference>
<dbReference type="PANTHER" id="PTHR11986">
    <property type="entry name" value="AMINOTRANSFERASE CLASS III"/>
    <property type="match status" value="1"/>
</dbReference>
<evidence type="ECO:0000256" key="2">
    <source>
        <dbReference type="ARBA" id="ARBA00008954"/>
    </source>
</evidence>
<accession>A0A3G2UQB7</accession>
<sequence length="426" mass="44861">MLNDDLLGRRNDAVPRGVATATPVFADRAENAEIWDVEGNRFVDFAGGIAVLNVGHLHPRVVAAVSEQLTRFSHTSFQVMAYESYIELAERLNTIAPFSGDAKTILFTTGAEATENAVKIARAATGRSGVISFTGGFHGRSALASAMTGKVNPYKRQFGPALPDVFHVPFPSVERGISVEDSLKALDFLFFADAAPQSIAAIIIEPIQGEGGFNVAPPELLKALRTICDMHGIKLIADEVQSGFARTGKMFAVEHSGIEPDLVAIAKSLAGGFPLSGVIGRADLMDCVEPGGLGGTYGGSPIGCVAALAVLDIIVDEQLLERSQYIGGLISARIEGWRMRNDLLSISAPRGIGSMIGFDILDPDDGMKPMANGGKQVAVKALEAGLVILNCGGKGETVRVLVPLTAPDVIIEEGLDALEKALQVVS</sequence>
<organism evidence="7 8">
    <name type="scientific">Sphingobium yanoikuyae</name>
    <name type="common">Sphingomonas yanoikuyae</name>
    <dbReference type="NCBI Taxonomy" id="13690"/>
    <lineage>
        <taxon>Bacteria</taxon>
        <taxon>Pseudomonadati</taxon>
        <taxon>Pseudomonadota</taxon>
        <taxon>Alphaproteobacteria</taxon>
        <taxon>Sphingomonadales</taxon>
        <taxon>Sphingomonadaceae</taxon>
        <taxon>Sphingobium</taxon>
    </lineage>
</organism>
<dbReference type="InterPro" id="IPR005814">
    <property type="entry name" value="Aminotrans_3"/>
</dbReference>
<protein>
    <submittedName>
        <fullName evidence="7">4-aminobutyrate--2-oxoglutarate transaminase</fullName>
        <ecNumber evidence="7">2.6.1.19</ecNumber>
    </submittedName>
</protein>
<dbReference type="Proteomes" id="UP000280708">
    <property type="component" value="Chromosome"/>
</dbReference>
<reference evidence="7 8" key="1">
    <citation type="submission" date="2018-10" db="EMBL/GenBank/DDBJ databases">
        <title>Characterization and genome analysis of a novel bacterium Sphingobium yanoikuyae SJTF8 capable of degrading PAHs.</title>
        <authorList>
            <person name="Yin C."/>
            <person name="Xiong W."/>
            <person name="Liang R."/>
        </authorList>
    </citation>
    <scope>NUCLEOTIDE SEQUENCE [LARGE SCALE GENOMIC DNA]</scope>
    <source>
        <strain evidence="7 8">SJTF8</strain>
    </source>
</reference>
<evidence type="ECO:0000256" key="4">
    <source>
        <dbReference type="ARBA" id="ARBA00022679"/>
    </source>
</evidence>
<dbReference type="SUPFAM" id="SSF53383">
    <property type="entry name" value="PLP-dependent transferases"/>
    <property type="match status" value="1"/>
</dbReference>
<dbReference type="NCBIfam" id="TIGR00700">
    <property type="entry name" value="GABAtrnsam"/>
    <property type="match status" value="1"/>
</dbReference>
<dbReference type="GO" id="GO:0042802">
    <property type="term" value="F:identical protein binding"/>
    <property type="evidence" value="ECO:0007669"/>
    <property type="project" value="TreeGrafter"/>
</dbReference>
<dbReference type="PIRSF" id="PIRSF000521">
    <property type="entry name" value="Transaminase_4ab_Lys_Orn"/>
    <property type="match status" value="1"/>
</dbReference>
<dbReference type="InterPro" id="IPR004632">
    <property type="entry name" value="4NH2But_aminotransferase_bac"/>
</dbReference>
<dbReference type="Gene3D" id="3.90.1150.10">
    <property type="entry name" value="Aspartate Aminotransferase, domain 1"/>
    <property type="match status" value="1"/>
</dbReference>
<dbReference type="EMBL" id="CP033230">
    <property type="protein sequence ID" value="AYO77025.1"/>
    <property type="molecule type" value="Genomic_DNA"/>
</dbReference>
<keyword evidence="5 6" id="KW-0663">Pyridoxal phosphate</keyword>
<comment type="similarity">
    <text evidence="2 6">Belongs to the class-III pyridoxal-phosphate-dependent aminotransferase family.</text>
</comment>